<dbReference type="RefSeq" id="WP_170857048.1">
    <property type="nucleotide sequence ID" value="NZ_FPBF01000002.1"/>
</dbReference>
<evidence type="ECO:0000313" key="1">
    <source>
        <dbReference type="EMBL" id="SFT69960.1"/>
    </source>
</evidence>
<dbReference type="InterPro" id="IPR010985">
    <property type="entry name" value="Ribbon_hlx_hlx"/>
</dbReference>
<dbReference type="AlphaFoldDB" id="A0A1I7A503"/>
<dbReference type="InterPro" id="IPR013321">
    <property type="entry name" value="Arc_rbn_hlx_hlx"/>
</dbReference>
<sequence length="47" mass="5407">MTTKLTIDINEAIAEKAKKYAEERGLTLSELVENFLRELLESKSKHD</sequence>
<protein>
    <recommendedName>
        <fullName evidence="3">Ribbon-helix-helix protein, copG family</fullName>
    </recommendedName>
</protein>
<reference evidence="2" key="1">
    <citation type="submission" date="2016-10" db="EMBL/GenBank/DDBJ databases">
        <authorList>
            <person name="Varghese N."/>
            <person name="Submissions S."/>
        </authorList>
    </citation>
    <scope>NUCLEOTIDE SEQUENCE [LARGE SCALE GENOMIC DNA]</scope>
    <source>
        <strain evidence="2">DSM 23445</strain>
    </source>
</reference>
<gene>
    <name evidence="1" type="ORF">SAMN04489724_1676</name>
</gene>
<dbReference type="Gene3D" id="1.10.1220.10">
    <property type="entry name" value="Met repressor-like"/>
    <property type="match status" value="1"/>
</dbReference>
<evidence type="ECO:0000313" key="2">
    <source>
        <dbReference type="Proteomes" id="UP000199673"/>
    </source>
</evidence>
<evidence type="ECO:0008006" key="3">
    <source>
        <dbReference type="Google" id="ProtNLM"/>
    </source>
</evidence>
<dbReference type="SUPFAM" id="SSF47598">
    <property type="entry name" value="Ribbon-helix-helix"/>
    <property type="match status" value="1"/>
</dbReference>
<name>A0A1I7A503_9BACT</name>
<dbReference type="Proteomes" id="UP000199673">
    <property type="component" value="Unassembled WGS sequence"/>
</dbReference>
<accession>A0A1I7A503</accession>
<organism evidence="1 2">
    <name type="scientific">Algoriphagus locisalis</name>
    <dbReference type="NCBI Taxonomy" id="305507"/>
    <lineage>
        <taxon>Bacteria</taxon>
        <taxon>Pseudomonadati</taxon>
        <taxon>Bacteroidota</taxon>
        <taxon>Cytophagia</taxon>
        <taxon>Cytophagales</taxon>
        <taxon>Cyclobacteriaceae</taxon>
        <taxon>Algoriphagus</taxon>
    </lineage>
</organism>
<dbReference type="GO" id="GO:0006355">
    <property type="term" value="P:regulation of DNA-templated transcription"/>
    <property type="evidence" value="ECO:0007669"/>
    <property type="project" value="InterPro"/>
</dbReference>
<dbReference type="InterPro" id="IPR045944">
    <property type="entry name" value="DUF6364"/>
</dbReference>
<dbReference type="EMBL" id="FPBF01000002">
    <property type="protein sequence ID" value="SFT69960.1"/>
    <property type="molecule type" value="Genomic_DNA"/>
</dbReference>
<dbReference type="Pfam" id="PF19891">
    <property type="entry name" value="DUF6364"/>
    <property type="match status" value="1"/>
</dbReference>
<keyword evidence="2" id="KW-1185">Reference proteome</keyword>
<proteinExistence type="predicted"/>